<dbReference type="Gene3D" id="3.40.710.10">
    <property type="entry name" value="DD-peptidase/beta-lactamase superfamily"/>
    <property type="match status" value="1"/>
</dbReference>
<dbReference type="PANTHER" id="PTHR43319:SF3">
    <property type="entry name" value="BETA-LACTAMASE-RELATED DOMAIN-CONTAINING PROTEIN"/>
    <property type="match status" value="1"/>
</dbReference>
<name>A0A346XXR2_9ACTN</name>
<protein>
    <submittedName>
        <fullName evidence="2">Esterase A</fullName>
    </submittedName>
</protein>
<keyword evidence="3" id="KW-1185">Reference proteome</keyword>
<dbReference type="PANTHER" id="PTHR43319">
    <property type="entry name" value="BETA-LACTAMASE-RELATED"/>
    <property type="match status" value="1"/>
</dbReference>
<reference evidence="2 3" key="1">
    <citation type="submission" date="2018-09" db="EMBL/GenBank/DDBJ databases">
        <title>Complete genome sequence of Euzebya sp. DY32-46 isolated from seawater of Pacific Ocean.</title>
        <authorList>
            <person name="Xu L."/>
            <person name="Wu Y.-H."/>
            <person name="Xu X.-W."/>
        </authorList>
    </citation>
    <scope>NUCLEOTIDE SEQUENCE [LARGE SCALE GENOMIC DNA]</scope>
    <source>
        <strain evidence="2 3">DY32-46</strain>
    </source>
</reference>
<organism evidence="2 3">
    <name type="scientific">Euzebya pacifica</name>
    <dbReference type="NCBI Taxonomy" id="1608957"/>
    <lineage>
        <taxon>Bacteria</taxon>
        <taxon>Bacillati</taxon>
        <taxon>Actinomycetota</taxon>
        <taxon>Nitriliruptoria</taxon>
        <taxon>Euzebyales</taxon>
    </lineage>
</organism>
<evidence type="ECO:0000259" key="1">
    <source>
        <dbReference type="Pfam" id="PF00144"/>
    </source>
</evidence>
<proteinExistence type="predicted"/>
<dbReference type="OrthoDB" id="9809635at2"/>
<dbReference type="InterPro" id="IPR012338">
    <property type="entry name" value="Beta-lactam/transpept-like"/>
</dbReference>
<dbReference type="Pfam" id="PF00144">
    <property type="entry name" value="Beta-lactamase"/>
    <property type="match status" value="1"/>
</dbReference>
<dbReference type="RefSeq" id="WP_114591571.1">
    <property type="nucleotide sequence ID" value="NZ_CP031165.1"/>
</dbReference>
<evidence type="ECO:0000313" key="3">
    <source>
        <dbReference type="Proteomes" id="UP000264006"/>
    </source>
</evidence>
<dbReference type="KEGG" id="euz:DVS28_a2327"/>
<dbReference type="InterPro" id="IPR052907">
    <property type="entry name" value="Beta-lactamase/esterase"/>
</dbReference>
<feature type="domain" description="Beta-lactamase-related" evidence="1">
    <location>
        <begin position="21"/>
        <end position="335"/>
    </location>
</feature>
<dbReference type="InterPro" id="IPR001466">
    <property type="entry name" value="Beta-lactam-related"/>
</dbReference>
<dbReference type="AlphaFoldDB" id="A0A346XXR2"/>
<evidence type="ECO:0000313" key="2">
    <source>
        <dbReference type="EMBL" id="AXV07009.1"/>
    </source>
</evidence>
<dbReference type="EMBL" id="CP031165">
    <property type="protein sequence ID" value="AXV07009.1"/>
    <property type="molecule type" value="Genomic_DNA"/>
</dbReference>
<accession>A0A346XXR2</accession>
<dbReference type="SUPFAM" id="SSF56601">
    <property type="entry name" value="beta-lactamase/transpeptidase-like"/>
    <property type="match status" value="1"/>
</dbReference>
<gene>
    <name evidence="2" type="ORF">DVS28_a2327</name>
</gene>
<dbReference type="Proteomes" id="UP000264006">
    <property type="component" value="Chromosome"/>
</dbReference>
<sequence length="347" mass="35703">MTTITDVEDAFEAAAREHPLALHVVDGDGRTVVSLAAGPGPRPMSVDSPVFLYSVTKAAVGLTAVVAAGRGLLDLDAPVADVWPAFGVHGKGEVTVAQALSHGAGVPGWPDGAIDVGILADLDKATARLADQPAWAEAGTPCEHVYSYGHVVGAILQHATGSRIDDLWQQTVAGPLGLDLVMSPPADAVPLTDPDGVLAALGPGRPPLLTRLLNQLEPLRDVAWVNALTPANAPLAPAVTGWASAAGLARMYAAWAGEWGRATLGLELQQRSWTAHTSGQDLAMGGHYDWALGTVVDEVAFGMGGIGGCSAWHDHRSGLSVGLVTARVPRPGALDELEAAVDGLARM</sequence>